<dbReference type="RefSeq" id="WP_093918543.1">
    <property type="nucleotide sequence ID" value="NZ_FONW01000001.1"/>
</dbReference>
<dbReference type="Proteomes" id="UP000198964">
    <property type="component" value="Unassembled WGS sequence"/>
</dbReference>
<dbReference type="EMBL" id="SNWI01000002">
    <property type="protein sequence ID" value="TDO04008.1"/>
    <property type="molecule type" value="Genomic_DNA"/>
</dbReference>
<evidence type="ECO:0000313" key="2">
    <source>
        <dbReference type="EMBL" id="TDO04008.1"/>
    </source>
</evidence>
<dbReference type="NCBIfam" id="TIGR02436">
    <property type="entry name" value="four helix bundle protein"/>
    <property type="match status" value="1"/>
</dbReference>
<evidence type="ECO:0000313" key="1">
    <source>
        <dbReference type="EMBL" id="SFE72165.1"/>
    </source>
</evidence>
<protein>
    <submittedName>
        <fullName evidence="1">Four helix bundle protein</fullName>
    </submittedName>
</protein>
<evidence type="ECO:0000313" key="3">
    <source>
        <dbReference type="Proteomes" id="UP000198964"/>
    </source>
</evidence>
<reference evidence="1 3" key="1">
    <citation type="submission" date="2016-10" db="EMBL/GenBank/DDBJ databases">
        <authorList>
            <person name="de Groot N.N."/>
        </authorList>
    </citation>
    <scope>NUCLEOTIDE SEQUENCE [LARGE SCALE GENOMIC DNA]</scope>
    <source>
        <strain evidence="1 3">CGMCC 1.9156</strain>
    </source>
</reference>
<dbReference type="AlphaFoldDB" id="A0A1I2CVF5"/>
<dbReference type="Gene3D" id="1.20.1440.60">
    <property type="entry name" value="23S rRNA-intervening sequence"/>
    <property type="match status" value="1"/>
</dbReference>
<dbReference type="SUPFAM" id="SSF158446">
    <property type="entry name" value="IVS-encoded protein-like"/>
    <property type="match status" value="1"/>
</dbReference>
<dbReference type="PANTHER" id="PTHR38471:SF2">
    <property type="entry name" value="FOUR HELIX BUNDLE PROTEIN"/>
    <property type="match status" value="1"/>
</dbReference>
<dbReference type="OrthoDB" id="9811959at2"/>
<accession>A0A1I2CVF5</accession>
<dbReference type="CDD" id="cd16377">
    <property type="entry name" value="23S_rRNA_IVP_like"/>
    <property type="match status" value="1"/>
</dbReference>
<keyword evidence="3" id="KW-1185">Reference proteome</keyword>
<evidence type="ECO:0000313" key="4">
    <source>
        <dbReference type="Proteomes" id="UP000294848"/>
    </source>
</evidence>
<dbReference type="InterPro" id="IPR036583">
    <property type="entry name" value="23S_rRNA_IVS_sf"/>
</dbReference>
<organism evidence="1 3">
    <name type="scientific">Sunxiuqinia elliptica</name>
    <dbReference type="NCBI Taxonomy" id="655355"/>
    <lineage>
        <taxon>Bacteria</taxon>
        <taxon>Pseudomonadati</taxon>
        <taxon>Bacteroidota</taxon>
        <taxon>Bacteroidia</taxon>
        <taxon>Marinilabiliales</taxon>
        <taxon>Prolixibacteraceae</taxon>
        <taxon>Sunxiuqinia</taxon>
    </lineage>
</organism>
<sequence length="118" mass="13587">MHNYKEIKIWQRARILVKEVYLVTKKFPSEELYGLTSQTRRAVVSVMLNIAEGAGRGTDKDFSHFLDMAKGSLFEVESLIILASDLEYITENTKEEILAKTSEIIKMLIAFQRNLFNV</sequence>
<gene>
    <name evidence="2" type="ORF">DET52_102347</name>
    <name evidence="1" type="ORF">SAMN05216283_101842</name>
</gene>
<dbReference type="PANTHER" id="PTHR38471">
    <property type="entry name" value="FOUR HELIX BUNDLE PROTEIN"/>
    <property type="match status" value="1"/>
</dbReference>
<reference evidence="2 4" key="2">
    <citation type="submission" date="2019-03" db="EMBL/GenBank/DDBJ databases">
        <title>Freshwater and sediment microbial communities from various areas in North America, analyzing microbe dynamics in response to fracking.</title>
        <authorList>
            <person name="Lamendella R."/>
        </authorList>
    </citation>
    <scope>NUCLEOTIDE SEQUENCE [LARGE SCALE GENOMIC DNA]</scope>
    <source>
        <strain evidence="2 4">114D</strain>
    </source>
</reference>
<dbReference type="EMBL" id="FONW01000001">
    <property type="protein sequence ID" value="SFE72165.1"/>
    <property type="molecule type" value="Genomic_DNA"/>
</dbReference>
<proteinExistence type="predicted"/>
<dbReference type="InterPro" id="IPR012657">
    <property type="entry name" value="23S_rRNA-intervening_sequence"/>
</dbReference>
<dbReference type="Proteomes" id="UP000294848">
    <property type="component" value="Unassembled WGS sequence"/>
</dbReference>
<dbReference type="Pfam" id="PF05635">
    <property type="entry name" value="23S_rRNA_IVP"/>
    <property type="match status" value="1"/>
</dbReference>
<name>A0A1I2CVF5_9BACT</name>
<dbReference type="STRING" id="655355.SAMN05216283_101842"/>